<sequence>MNKFTLRFPPQLEKKYEEFTRESCLFHFQCYQPILIIINLSVAIIQLKGGQIANGLLESVATLFFIIQIPFIVKFRKEQSICGVFVINNLIMTGIQILVDRNTPSYDNQYISGCGIAIINITLLEHYDFLWNAFALILVTTSRLIYILFYFTFDGMAVLYILVSLYLLILLYRKSFVKRTLFIQYQNEKEIRNVLNEIIEDIYIQFKFDQKSFQFELKYANHYAEKRLGITCNQDFKDFLHQYSIFDTTQQHKVQLKLNQNLQRSTAFDFQNIGQFLYEKMIISKNPLSKLESIIQKNSSQQLYNIKVYAYQNESMEILMLMEQKQDILHDDAILKLKDQEIKLLSSKLDKINTRTNKQLYQLCQLQQNTDDRYYFKVSESLISGQIISNTKIKMVLDAFQIYYFKNTIPELETFSLKNLIYQSLIIMNNVADVENKSIQFESNMSEYFVITSIQQIVQFIFSNLLYLFLIQKSHRHIKVELSNIEAEECFAFNFYIEGFISLEFLRQNTFIIQMIYRGLQIVGPKAEIKTISFSQNTCPHQLQVRIYKNLDFVLNG</sequence>
<feature type="transmembrane region" description="Helical" evidence="1">
    <location>
        <begin position="24"/>
        <end position="46"/>
    </location>
</feature>
<evidence type="ECO:0000313" key="2">
    <source>
        <dbReference type="EMBL" id="CAD8116350.1"/>
    </source>
</evidence>
<keyword evidence="1" id="KW-0472">Membrane</keyword>
<organism evidence="2 3">
    <name type="scientific">Paramecium sonneborni</name>
    <dbReference type="NCBI Taxonomy" id="65129"/>
    <lineage>
        <taxon>Eukaryota</taxon>
        <taxon>Sar</taxon>
        <taxon>Alveolata</taxon>
        <taxon>Ciliophora</taxon>
        <taxon>Intramacronucleata</taxon>
        <taxon>Oligohymenophorea</taxon>
        <taxon>Peniculida</taxon>
        <taxon>Parameciidae</taxon>
        <taxon>Paramecium</taxon>
    </lineage>
</organism>
<keyword evidence="3" id="KW-1185">Reference proteome</keyword>
<proteinExistence type="predicted"/>
<protein>
    <recommendedName>
        <fullName evidence="4">Transmembrane protein</fullName>
    </recommendedName>
</protein>
<dbReference type="Proteomes" id="UP000692954">
    <property type="component" value="Unassembled WGS sequence"/>
</dbReference>
<evidence type="ECO:0008006" key="4">
    <source>
        <dbReference type="Google" id="ProtNLM"/>
    </source>
</evidence>
<feature type="transmembrane region" description="Helical" evidence="1">
    <location>
        <begin position="52"/>
        <end position="73"/>
    </location>
</feature>
<evidence type="ECO:0000256" key="1">
    <source>
        <dbReference type="SAM" id="Phobius"/>
    </source>
</evidence>
<dbReference type="OrthoDB" id="296070at2759"/>
<accession>A0A8S1QPG1</accession>
<evidence type="ECO:0000313" key="3">
    <source>
        <dbReference type="Proteomes" id="UP000692954"/>
    </source>
</evidence>
<reference evidence="2" key="1">
    <citation type="submission" date="2021-01" db="EMBL/GenBank/DDBJ databases">
        <authorList>
            <consortium name="Genoscope - CEA"/>
            <person name="William W."/>
        </authorList>
    </citation>
    <scope>NUCLEOTIDE SEQUENCE</scope>
</reference>
<keyword evidence="1" id="KW-1133">Transmembrane helix</keyword>
<comment type="caution">
    <text evidence="2">The sequence shown here is derived from an EMBL/GenBank/DDBJ whole genome shotgun (WGS) entry which is preliminary data.</text>
</comment>
<dbReference type="AlphaFoldDB" id="A0A8S1QPG1"/>
<feature type="transmembrane region" description="Helical" evidence="1">
    <location>
        <begin position="80"/>
        <end position="99"/>
    </location>
</feature>
<gene>
    <name evidence="2" type="ORF">PSON_ATCC_30995.1.T1100177</name>
</gene>
<dbReference type="EMBL" id="CAJJDN010000110">
    <property type="protein sequence ID" value="CAD8116350.1"/>
    <property type="molecule type" value="Genomic_DNA"/>
</dbReference>
<keyword evidence="1" id="KW-0812">Transmembrane</keyword>
<name>A0A8S1QPG1_9CILI</name>